<dbReference type="SUPFAM" id="SSF52540">
    <property type="entry name" value="P-loop containing nucleoside triphosphate hydrolases"/>
    <property type="match status" value="1"/>
</dbReference>
<reference evidence="1 2" key="1">
    <citation type="submission" date="2018-06" db="EMBL/GenBank/DDBJ databases">
        <authorList>
            <consortium name="Pathogen Informatics"/>
            <person name="Doyle S."/>
        </authorList>
    </citation>
    <scope>NUCLEOTIDE SEQUENCE [LARGE SCALE GENOMIC DNA]</scope>
    <source>
        <strain evidence="1 2">NCTC13093</strain>
    </source>
</reference>
<dbReference type="RefSeq" id="WP_113743750.1">
    <property type="nucleotide sequence ID" value="NZ_UAPV01000001.1"/>
</dbReference>
<dbReference type="AlphaFoldDB" id="A0A2X0V520"/>
<evidence type="ECO:0000313" key="1">
    <source>
        <dbReference type="EMBL" id="SPT69594.1"/>
    </source>
</evidence>
<organism evidence="1 2">
    <name type="scientific">Anaerobiospirillum thomasii</name>
    <dbReference type="NCBI Taxonomy" id="179995"/>
    <lineage>
        <taxon>Bacteria</taxon>
        <taxon>Pseudomonadati</taxon>
        <taxon>Pseudomonadota</taxon>
        <taxon>Gammaproteobacteria</taxon>
        <taxon>Aeromonadales</taxon>
        <taxon>Succinivibrionaceae</taxon>
        <taxon>Anaerobiospirillum</taxon>
    </lineage>
</organism>
<gene>
    <name evidence="1" type="ORF">NCTC13093_00972</name>
</gene>
<dbReference type="InterPro" id="IPR027417">
    <property type="entry name" value="P-loop_NTPase"/>
</dbReference>
<protein>
    <submittedName>
        <fullName evidence="1">Uncharacterized protein</fullName>
    </submittedName>
</protein>
<evidence type="ECO:0000313" key="2">
    <source>
        <dbReference type="Proteomes" id="UP000250086"/>
    </source>
</evidence>
<keyword evidence="2" id="KW-1185">Reference proteome</keyword>
<sequence length="611" mass="69267">MLNNKNYITYFSGYGPTSSNNSAYDDHIGKNIKNNKIDNPISLPNKYEEETVTLINELDHGVILISGTAGDGKTYLCRQIWCRLGKSEDIWNGAGNYVETEYASKKVIFIKDLSAVVAGSADEEQLLKLVTTTAKENNSTIVILATNDGQILEKYKNYTKDNSADEDILDLLENEFLEFKNNSTNNSIKIAVKDLRDICNSDYIEKAICEVTSMERWNSCQSCEINCQCPIIKNVEKLRTETVFKDRLISILQMLLAQGYHITTRNLLLLLSNIILGHNTVELKRKILLSCKDVKKFADENKVINSSVYLNAVGLNLTPAQRVKTGILSEISTLKIGYETSKNIDAFINTDYSDIDSLSSSIKEEISDYLRFLPDNIKAEFESAKNKYLTRDSFNLYDSEYLNNYNSALVNYRICLFFNVSSTKLFNIWDLSLYKNGGRYLNLLEKCRKEPTTNQIFSQSEIITGLNRIFTGYFTNESKDLYITTSGGYSNSKVCSIYLDVVEISGRNICILINLSEDRLRLPQITIKEMRNGFEPIHFTLTPQRYEFLTNIAYGFLSSSYSSECLDDLLAFKAIIVSAIEKLNAEIMKYDSNESLSLKLISLTEQGDINA</sequence>
<name>A0A2X0V520_9GAMM</name>
<accession>A0A2X0V520</accession>
<dbReference type="Proteomes" id="UP000250086">
    <property type="component" value="Unassembled WGS sequence"/>
</dbReference>
<dbReference type="EMBL" id="UAPV01000001">
    <property type="protein sequence ID" value="SPT69594.1"/>
    <property type="molecule type" value="Genomic_DNA"/>
</dbReference>
<proteinExistence type="predicted"/>